<comment type="caution">
    <text evidence="1">The sequence shown here is derived from an EMBL/GenBank/DDBJ whole genome shotgun (WGS) entry which is preliminary data.</text>
</comment>
<evidence type="ECO:0000313" key="2">
    <source>
        <dbReference type="Proteomes" id="UP000299102"/>
    </source>
</evidence>
<gene>
    <name evidence="1" type="ORF">EVAR_10710_1</name>
</gene>
<dbReference type="EMBL" id="BGZK01000137">
    <property type="protein sequence ID" value="GBP22200.1"/>
    <property type="molecule type" value="Genomic_DNA"/>
</dbReference>
<evidence type="ECO:0000313" key="1">
    <source>
        <dbReference type="EMBL" id="GBP22200.1"/>
    </source>
</evidence>
<proteinExistence type="predicted"/>
<name>A0A4C1U7F8_EUMVA</name>
<dbReference type="Proteomes" id="UP000299102">
    <property type="component" value="Unassembled WGS sequence"/>
</dbReference>
<dbReference type="OrthoDB" id="7473397at2759"/>
<dbReference type="AlphaFoldDB" id="A0A4C1U7F8"/>
<protein>
    <submittedName>
        <fullName evidence="1">Uncharacterized protein</fullName>
    </submittedName>
</protein>
<accession>A0A4C1U7F8</accession>
<sequence>MTQRQAINLTRRVAPRNPYAPLYCVLRHTRVCLFLEIKIHSLHIIEEDSYEKDVLFYVNLGEPELVGGPNLPYGFLDLSPGPRGFKGPPACFLICFLKVQQRVSNFFGVVNVVVSQLLAYRPSA</sequence>
<keyword evidence="2" id="KW-1185">Reference proteome</keyword>
<reference evidence="1 2" key="1">
    <citation type="journal article" date="2019" name="Commun. Biol.">
        <title>The bagworm genome reveals a unique fibroin gene that provides high tensile strength.</title>
        <authorList>
            <person name="Kono N."/>
            <person name="Nakamura H."/>
            <person name="Ohtoshi R."/>
            <person name="Tomita M."/>
            <person name="Numata K."/>
            <person name="Arakawa K."/>
        </authorList>
    </citation>
    <scope>NUCLEOTIDE SEQUENCE [LARGE SCALE GENOMIC DNA]</scope>
</reference>
<organism evidence="1 2">
    <name type="scientific">Eumeta variegata</name>
    <name type="common">Bagworm moth</name>
    <name type="synonym">Eumeta japonica</name>
    <dbReference type="NCBI Taxonomy" id="151549"/>
    <lineage>
        <taxon>Eukaryota</taxon>
        <taxon>Metazoa</taxon>
        <taxon>Ecdysozoa</taxon>
        <taxon>Arthropoda</taxon>
        <taxon>Hexapoda</taxon>
        <taxon>Insecta</taxon>
        <taxon>Pterygota</taxon>
        <taxon>Neoptera</taxon>
        <taxon>Endopterygota</taxon>
        <taxon>Lepidoptera</taxon>
        <taxon>Glossata</taxon>
        <taxon>Ditrysia</taxon>
        <taxon>Tineoidea</taxon>
        <taxon>Psychidae</taxon>
        <taxon>Oiketicinae</taxon>
        <taxon>Eumeta</taxon>
    </lineage>
</organism>